<proteinExistence type="predicted"/>
<sequence>MTVRHSNANLAALLSEEKPYRPSILSAILARVGDDLTTAEVDVVYAIESAPRLLRRMLPADAVVVSGLVETDIGSITVPAGVLLANDSIDIVIDGKLNTNDGSADHTIRVYVANGPGVDPCIEIAKTPATSAGARSVARVALVAGTPFGPMDGPDTAAGYGNMISDVGAPVFTGFTPASVDLSLPITVRITAQVSLDDGSTVETFGYSISYQRAAQHPDAVE</sequence>
<organism evidence="1">
    <name type="scientific">uncultured Caudovirales phage</name>
    <dbReference type="NCBI Taxonomy" id="2100421"/>
    <lineage>
        <taxon>Viruses</taxon>
        <taxon>Duplodnaviria</taxon>
        <taxon>Heunggongvirae</taxon>
        <taxon>Uroviricota</taxon>
        <taxon>Caudoviricetes</taxon>
        <taxon>Peduoviridae</taxon>
        <taxon>Maltschvirus</taxon>
        <taxon>Maltschvirus maltsch</taxon>
    </lineage>
</organism>
<gene>
    <name evidence="1" type="ORF">UFOVP1382_137</name>
</gene>
<name>A0A6J5RXP4_9CAUD</name>
<protein>
    <submittedName>
        <fullName evidence="1">Uncharacterized protein</fullName>
    </submittedName>
</protein>
<accession>A0A6J5RXP4</accession>
<dbReference type="EMBL" id="LR797331">
    <property type="protein sequence ID" value="CAB4203521.1"/>
    <property type="molecule type" value="Genomic_DNA"/>
</dbReference>
<evidence type="ECO:0000313" key="1">
    <source>
        <dbReference type="EMBL" id="CAB4203521.1"/>
    </source>
</evidence>
<reference evidence="1" key="1">
    <citation type="submission" date="2020-05" db="EMBL/GenBank/DDBJ databases">
        <authorList>
            <person name="Chiriac C."/>
            <person name="Salcher M."/>
            <person name="Ghai R."/>
            <person name="Kavagutti S V."/>
        </authorList>
    </citation>
    <scope>NUCLEOTIDE SEQUENCE</scope>
</reference>